<protein>
    <submittedName>
        <fullName evidence="2">Uncharacterized protein</fullName>
    </submittedName>
</protein>
<dbReference type="AlphaFoldDB" id="A0A167P009"/>
<feature type="signal peptide" evidence="1">
    <location>
        <begin position="1"/>
        <end position="20"/>
    </location>
</feature>
<sequence>MSPLTVLVLVALAFTPLALATRTGPHRARRSPLPCAYYSCPDPGPNGEALHMSQMTTSEGALMCTYGPTAMDKCLYASASSGAPLSGSDTGCPSAVCSQTPACDPSLYTCGPAIGYYLHSDLSVNLAGVGTTEQCLYITDDNAFENFCYYLPSNGQLAWGNNNCPSSETCITIVRRSSEDLVPPKPRSMEDLLEDISPW</sequence>
<reference evidence="2 3" key="1">
    <citation type="journal article" date="2016" name="Mol. Biol. Evol.">
        <title>Comparative Genomics of Early-Diverging Mushroom-Forming Fungi Provides Insights into the Origins of Lignocellulose Decay Capabilities.</title>
        <authorList>
            <person name="Nagy L.G."/>
            <person name="Riley R."/>
            <person name="Tritt A."/>
            <person name="Adam C."/>
            <person name="Daum C."/>
            <person name="Floudas D."/>
            <person name="Sun H."/>
            <person name="Yadav J.S."/>
            <person name="Pangilinan J."/>
            <person name="Larsson K.H."/>
            <person name="Matsuura K."/>
            <person name="Barry K."/>
            <person name="Labutti K."/>
            <person name="Kuo R."/>
            <person name="Ohm R.A."/>
            <person name="Bhattacharya S.S."/>
            <person name="Shirouzu T."/>
            <person name="Yoshinaga Y."/>
            <person name="Martin F.M."/>
            <person name="Grigoriev I.V."/>
            <person name="Hibbett D.S."/>
        </authorList>
    </citation>
    <scope>NUCLEOTIDE SEQUENCE [LARGE SCALE GENOMIC DNA]</scope>
    <source>
        <strain evidence="2 3">TUFC12733</strain>
    </source>
</reference>
<organism evidence="2 3">
    <name type="scientific">Calocera viscosa (strain TUFC12733)</name>
    <dbReference type="NCBI Taxonomy" id="1330018"/>
    <lineage>
        <taxon>Eukaryota</taxon>
        <taxon>Fungi</taxon>
        <taxon>Dikarya</taxon>
        <taxon>Basidiomycota</taxon>
        <taxon>Agaricomycotina</taxon>
        <taxon>Dacrymycetes</taxon>
        <taxon>Dacrymycetales</taxon>
        <taxon>Dacrymycetaceae</taxon>
        <taxon>Calocera</taxon>
    </lineage>
</organism>
<evidence type="ECO:0000313" key="2">
    <source>
        <dbReference type="EMBL" id="KZO98269.1"/>
    </source>
</evidence>
<gene>
    <name evidence="2" type="ORF">CALVIDRAFT_562193</name>
</gene>
<evidence type="ECO:0000256" key="1">
    <source>
        <dbReference type="SAM" id="SignalP"/>
    </source>
</evidence>
<evidence type="ECO:0000313" key="3">
    <source>
        <dbReference type="Proteomes" id="UP000076738"/>
    </source>
</evidence>
<feature type="chain" id="PRO_5007890918" evidence="1">
    <location>
        <begin position="21"/>
        <end position="199"/>
    </location>
</feature>
<dbReference type="EMBL" id="KV417276">
    <property type="protein sequence ID" value="KZO98269.1"/>
    <property type="molecule type" value="Genomic_DNA"/>
</dbReference>
<dbReference type="Proteomes" id="UP000076738">
    <property type="component" value="Unassembled WGS sequence"/>
</dbReference>
<accession>A0A167P009</accession>
<keyword evidence="1" id="KW-0732">Signal</keyword>
<proteinExistence type="predicted"/>
<keyword evidence="3" id="KW-1185">Reference proteome</keyword>
<name>A0A167P009_CALVF</name>